<dbReference type="CDD" id="cd00801">
    <property type="entry name" value="INT_P4_C"/>
    <property type="match status" value="1"/>
</dbReference>
<dbReference type="InterPro" id="IPR010998">
    <property type="entry name" value="Integrase_recombinase_N"/>
</dbReference>
<evidence type="ECO:0000313" key="9">
    <source>
        <dbReference type="Proteomes" id="UP000284202"/>
    </source>
</evidence>
<comment type="similarity">
    <text evidence="1">Belongs to the 'phage' integrase family.</text>
</comment>
<dbReference type="OrthoDB" id="9795573at2"/>
<reference evidence="9" key="1">
    <citation type="submission" date="2018-09" db="EMBL/GenBank/DDBJ databases">
        <title>Acidovorax cavernicola nov. sp. isolated from Gruta de las Maravillas (Aracena, Spain).</title>
        <authorList>
            <person name="Jurado V."/>
            <person name="Gutierrez-Patricio S."/>
            <person name="Gonzalez-Pimentel J.L."/>
            <person name="Miller A.Z."/>
            <person name="Laiz L."/>
            <person name="Saiz-Jimenez C."/>
        </authorList>
    </citation>
    <scope>NUCLEOTIDE SEQUENCE [LARGE SCALE GENOMIC DNA]</scope>
    <source>
        <strain evidence="9">1011MAR3C25</strain>
    </source>
</reference>
<dbReference type="InterPro" id="IPR053876">
    <property type="entry name" value="Phage_int_M"/>
</dbReference>
<dbReference type="Pfam" id="PF13356">
    <property type="entry name" value="Arm-DNA-bind_3"/>
    <property type="match status" value="1"/>
</dbReference>
<evidence type="ECO:0000259" key="6">
    <source>
        <dbReference type="PROSITE" id="PS51898"/>
    </source>
</evidence>
<evidence type="ECO:0000259" key="7">
    <source>
        <dbReference type="PROSITE" id="PS51900"/>
    </source>
</evidence>
<evidence type="ECO:0000256" key="5">
    <source>
        <dbReference type="PROSITE-ProRule" id="PRU01248"/>
    </source>
</evidence>
<feature type="domain" description="Core-binding (CB)" evidence="7">
    <location>
        <begin position="83"/>
        <end position="164"/>
    </location>
</feature>
<dbReference type="GO" id="GO:0015074">
    <property type="term" value="P:DNA integration"/>
    <property type="evidence" value="ECO:0007669"/>
    <property type="project" value="UniProtKB-KW"/>
</dbReference>
<dbReference type="InterPro" id="IPR050808">
    <property type="entry name" value="Phage_Integrase"/>
</dbReference>
<gene>
    <name evidence="8" type="ORF">D3P04_17445</name>
</gene>
<dbReference type="Pfam" id="PF22022">
    <property type="entry name" value="Phage_int_M"/>
    <property type="match status" value="1"/>
</dbReference>
<dbReference type="PROSITE" id="PS51900">
    <property type="entry name" value="CB"/>
    <property type="match status" value="1"/>
</dbReference>
<dbReference type="Gene3D" id="1.10.443.10">
    <property type="entry name" value="Intergrase catalytic core"/>
    <property type="match status" value="1"/>
</dbReference>
<name>A0A418SQQ1_9RHOB</name>
<evidence type="ECO:0000256" key="2">
    <source>
        <dbReference type="ARBA" id="ARBA00022908"/>
    </source>
</evidence>
<dbReference type="EMBL" id="QZCG01000012">
    <property type="protein sequence ID" value="RJE83232.1"/>
    <property type="molecule type" value="Genomic_DNA"/>
</dbReference>
<keyword evidence="9" id="KW-1185">Reference proteome</keyword>
<dbReference type="PROSITE" id="PS51898">
    <property type="entry name" value="TYR_RECOMBINASE"/>
    <property type="match status" value="1"/>
</dbReference>
<evidence type="ECO:0000256" key="1">
    <source>
        <dbReference type="ARBA" id="ARBA00008857"/>
    </source>
</evidence>
<evidence type="ECO:0000256" key="4">
    <source>
        <dbReference type="ARBA" id="ARBA00023172"/>
    </source>
</evidence>
<dbReference type="Gene3D" id="1.10.150.130">
    <property type="match status" value="1"/>
</dbReference>
<dbReference type="InterPro" id="IPR011010">
    <property type="entry name" value="DNA_brk_join_enz"/>
</dbReference>
<evidence type="ECO:0000256" key="3">
    <source>
        <dbReference type="ARBA" id="ARBA00023125"/>
    </source>
</evidence>
<keyword evidence="3 5" id="KW-0238">DNA-binding</keyword>
<dbReference type="Gene3D" id="3.30.160.390">
    <property type="entry name" value="Integrase, DNA-binding domain"/>
    <property type="match status" value="1"/>
</dbReference>
<proteinExistence type="inferred from homology"/>
<dbReference type="PANTHER" id="PTHR30629">
    <property type="entry name" value="PROPHAGE INTEGRASE"/>
    <property type="match status" value="1"/>
</dbReference>
<sequence>MVQTVTEPGKYFDGHGLYLRVDKPGGKFWVQRIVINGKRCELGLGSLDFVSLADARIAAYENRKLARAGGDPLAERREAKAVLTFEEAAREVHRIHLPTWKNPKHGDQFLNTLATYAFPTMGSTKVPDVTSGDILAVLQPIWLTKAETARRVKQRIGTVMKWCIAKGWRRDNPVDSVDKGLPKQTAKTTHRKSLPYDQVAGCLDTVAATSAGLSTKLCFELLVLTCVRSVEVREARWSEIDMTAKVWEIPADRMKMDRPHRIPLSARAMAVLERAGGLDDDLVFPGTKKGKPLSDATLLKLIRENGFDVDIHGFRTSFRTWAQEKTNFPREVAEAVLAHLSGDETERAYARSDLFEKRRKMMDAWARYLAQDSAKVVRIG</sequence>
<dbReference type="Pfam" id="PF00589">
    <property type="entry name" value="Phage_integrase"/>
    <property type="match status" value="1"/>
</dbReference>
<dbReference type="Proteomes" id="UP000284202">
    <property type="component" value="Unassembled WGS sequence"/>
</dbReference>
<evidence type="ECO:0000313" key="8">
    <source>
        <dbReference type="EMBL" id="RJE83232.1"/>
    </source>
</evidence>
<comment type="caution">
    <text evidence="8">The sequence shown here is derived from an EMBL/GenBank/DDBJ whole genome shotgun (WGS) entry which is preliminary data.</text>
</comment>
<dbReference type="InterPro" id="IPR038488">
    <property type="entry name" value="Integrase_DNA-bd_sf"/>
</dbReference>
<dbReference type="PANTHER" id="PTHR30629:SF2">
    <property type="entry name" value="PROPHAGE INTEGRASE INTS-RELATED"/>
    <property type="match status" value="1"/>
</dbReference>
<dbReference type="GO" id="GO:0006310">
    <property type="term" value="P:DNA recombination"/>
    <property type="evidence" value="ECO:0007669"/>
    <property type="project" value="UniProtKB-KW"/>
</dbReference>
<accession>A0A418SQQ1</accession>
<dbReference type="SUPFAM" id="SSF56349">
    <property type="entry name" value="DNA breaking-rejoining enzymes"/>
    <property type="match status" value="1"/>
</dbReference>
<dbReference type="InterPro" id="IPR044068">
    <property type="entry name" value="CB"/>
</dbReference>
<protein>
    <submittedName>
        <fullName evidence="8">DUF4102 domain-containing protein</fullName>
    </submittedName>
</protein>
<feature type="domain" description="Tyr recombinase" evidence="6">
    <location>
        <begin position="189"/>
        <end position="363"/>
    </location>
</feature>
<keyword evidence="2" id="KW-0229">DNA integration</keyword>
<organism evidence="8 9">
    <name type="scientific">Paracoccus onubensis</name>
    <dbReference type="NCBI Taxonomy" id="1675788"/>
    <lineage>
        <taxon>Bacteria</taxon>
        <taxon>Pseudomonadati</taxon>
        <taxon>Pseudomonadota</taxon>
        <taxon>Alphaproteobacteria</taxon>
        <taxon>Rhodobacterales</taxon>
        <taxon>Paracoccaceae</taxon>
        <taxon>Paracoccus</taxon>
    </lineage>
</organism>
<dbReference type="GO" id="GO:0003677">
    <property type="term" value="F:DNA binding"/>
    <property type="evidence" value="ECO:0007669"/>
    <property type="project" value="UniProtKB-UniRule"/>
</dbReference>
<dbReference type="InterPro" id="IPR002104">
    <property type="entry name" value="Integrase_catalytic"/>
</dbReference>
<dbReference type="InterPro" id="IPR025166">
    <property type="entry name" value="Integrase_DNA_bind_dom"/>
</dbReference>
<dbReference type="InterPro" id="IPR013762">
    <property type="entry name" value="Integrase-like_cat_sf"/>
</dbReference>
<keyword evidence="4" id="KW-0233">DNA recombination</keyword>
<dbReference type="AlphaFoldDB" id="A0A418SQQ1"/>